<evidence type="ECO:0000313" key="2">
    <source>
        <dbReference type="EMBL" id="EFC51916.1"/>
    </source>
</evidence>
<feature type="transmembrane region" description="Helical" evidence="1">
    <location>
        <begin position="53"/>
        <end position="76"/>
    </location>
</feature>
<feature type="transmembrane region" description="Helical" evidence="1">
    <location>
        <begin position="88"/>
        <end position="113"/>
    </location>
</feature>
<feature type="transmembrane region" description="Helical" evidence="1">
    <location>
        <begin position="125"/>
        <end position="147"/>
    </location>
</feature>
<protein>
    <submittedName>
        <fullName evidence="2">Uncharacterized protein</fullName>
    </submittedName>
</protein>
<keyword evidence="1" id="KW-0472">Membrane</keyword>
<dbReference type="AlphaFoldDB" id="A0A9W5IQK9"/>
<dbReference type="EMBL" id="ACEO02000007">
    <property type="protein sequence ID" value="EFC51916.1"/>
    <property type="molecule type" value="Genomic_DNA"/>
</dbReference>
<keyword evidence="1" id="KW-0812">Transmembrane</keyword>
<gene>
    <name evidence="2" type="ORF">NEISUBOT_04624</name>
</gene>
<evidence type="ECO:0000313" key="3">
    <source>
        <dbReference type="Proteomes" id="UP000004621"/>
    </source>
</evidence>
<feature type="transmembrane region" description="Helical" evidence="1">
    <location>
        <begin position="6"/>
        <end position="32"/>
    </location>
</feature>
<sequence>MSTYALAHIIHVYCAIAFVGGVFFEMLVLSVLHTSRVSRESRREVERAMSHRAVRVMPIVVIALFISGIVMVYNRYLPMLHHPLDSAFSIMLSIKILLAVSVLIHFAIAVVKMARHTLTVGWSKYIHAVVFSHMLFIVFFAKAMFYLSW</sequence>
<dbReference type="InterPro" id="IPR007418">
    <property type="entry name" value="DUF474"/>
</dbReference>
<accession>A0A9W5IQK9</accession>
<name>A0A9W5IQK9_NEISU</name>
<keyword evidence="1" id="KW-1133">Transmembrane helix</keyword>
<organism evidence="2 3">
    <name type="scientific">Neisseria subflava NJ9703</name>
    <dbReference type="NCBI Taxonomy" id="546268"/>
    <lineage>
        <taxon>Bacteria</taxon>
        <taxon>Pseudomonadati</taxon>
        <taxon>Pseudomonadota</taxon>
        <taxon>Betaproteobacteria</taxon>
        <taxon>Neisseriales</taxon>
        <taxon>Neisseriaceae</taxon>
        <taxon>Neisseria</taxon>
    </lineage>
</organism>
<dbReference type="RefSeq" id="WP_004520211.1">
    <property type="nucleotide sequence ID" value="NZ_ACEO02000007.1"/>
</dbReference>
<dbReference type="Proteomes" id="UP000004621">
    <property type="component" value="Unassembled WGS sequence"/>
</dbReference>
<proteinExistence type="predicted"/>
<reference evidence="2 3" key="1">
    <citation type="submission" date="2010-01" db="EMBL/GenBank/DDBJ databases">
        <authorList>
            <person name="Weinstock G."/>
            <person name="Sodergren E."/>
            <person name="Clifton S."/>
            <person name="Fulton L."/>
            <person name="Fulton B."/>
            <person name="Courtney L."/>
            <person name="Fronick C."/>
            <person name="Harrison M."/>
            <person name="Strong C."/>
            <person name="Farmer C."/>
            <person name="Delahaunty K."/>
            <person name="Markovic C."/>
            <person name="Hall O."/>
            <person name="Minx P."/>
            <person name="Tomlinson C."/>
            <person name="Mitreva M."/>
            <person name="Nelson J."/>
            <person name="Hou S."/>
            <person name="Wollam A."/>
            <person name="Pepin K.H."/>
            <person name="Johnson M."/>
            <person name="Bhonagiri V."/>
            <person name="Nash W.E."/>
            <person name="Warren W."/>
            <person name="Chinwalla A."/>
            <person name="Mardis E.R."/>
            <person name="Wilson R.K."/>
        </authorList>
    </citation>
    <scope>NUCLEOTIDE SEQUENCE [LARGE SCALE GENOMIC DNA]</scope>
    <source>
        <strain evidence="2 3">NJ9703</strain>
    </source>
</reference>
<comment type="caution">
    <text evidence="2">The sequence shown here is derived from an EMBL/GenBank/DDBJ whole genome shotgun (WGS) entry which is preliminary data.</text>
</comment>
<evidence type="ECO:0000256" key="1">
    <source>
        <dbReference type="SAM" id="Phobius"/>
    </source>
</evidence>
<dbReference type="PIRSF" id="PIRSF015875">
    <property type="entry name" value="UCP015875"/>
    <property type="match status" value="1"/>
</dbReference>